<protein>
    <recommendedName>
        <fullName evidence="4">Outer membrane protein beta-barrel domain-containing protein</fullName>
    </recommendedName>
</protein>
<dbReference type="EMBL" id="QHKM01000007">
    <property type="protein sequence ID" value="RAK64144.1"/>
    <property type="molecule type" value="Genomic_DNA"/>
</dbReference>
<comment type="caution">
    <text evidence="2">The sequence shown here is derived from an EMBL/GenBank/DDBJ whole genome shotgun (WGS) entry which is preliminary data.</text>
</comment>
<evidence type="ECO:0000256" key="1">
    <source>
        <dbReference type="SAM" id="SignalP"/>
    </source>
</evidence>
<organism evidence="2 3">
    <name type="scientific">Hymenobacter edaphi</name>
    <dbReference type="NCBI Taxonomy" id="2211146"/>
    <lineage>
        <taxon>Bacteria</taxon>
        <taxon>Pseudomonadati</taxon>
        <taxon>Bacteroidota</taxon>
        <taxon>Cytophagia</taxon>
        <taxon>Cytophagales</taxon>
        <taxon>Hymenobacteraceae</taxon>
        <taxon>Hymenobacter</taxon>
    </lineage>
</organism>
<reference evidence="3" key="1">
    <citation type="submission" date="2018-05" db="EMBL/GenBank/DDBJ databases">
        <authorList>
            <person name="Nie L."/>
        </authorList>
    </citation>
    <scope>NUCLEOTIDE SEQUENCE [LARGE SCALE GENOMIC DNA]</scope>
    <source>
        <strain evidence="3">NL</strain>
    </source>
</reference>
<keyword evidence="1" id="KW-0732">Signal</keyword>
<feature type="chain" id="PRO_5016430769" description="Outer membrane protein beta-barrel domain-containing protein" evidence="1">
    <location>
        <begin position="20"/>
        <end position="248"/>
    </location>
</feature>
<dbReference type="AlphaFoldDB" id="A0A328BE67"/>
<feature type="signal peptide" evidence="1">
    <location>
        <begin position="1"/>
        <end position="19"/>
    </location>
</feature>
<dbReference type="RefSeq" id="WP_111479865.1">
    <property type="nucleotide sequence ID" value="NZ_QHKM01000007.1"/>
</dbReference>
<evidence type="ECO:0008006" key="4">
    <source>
        <dbReference type="Google" id="ProtNLM"/>
    </source>
</evidence>
<dbReference type="Proteomes" id="UP000248553">
    <property type="component" value="Unassembled WGS sequence"/>
</dbReference>
<evidence type="ECO:0000313" key="3">
    <source>
        <dbReference type="Proteomes" id="UP000248553"/>
    </source>
</evidence>
<keyword evidence="3" id="KW-1185">Reference proteome</keyword>
<gene>
    <name evidence="2" type="ORF">DLM85_19595</name>
</gene>
<proteinExistence type="predicted"/>
<accession>A0A328BE67</accession>
<dbReference type="OrthoDB" id="883686at2"/>
<dbReference type="PROSITE" id="PS51257">
    <property type="entry name" value="PROKAR_LIPOPROTEIN"/>
    <property type="match status" value="1"/>
</dbReference>
<name>A0A328BE67_9BACT</name>
<sequence>MLVKLIAAASGAALLSSCAAVVPHTLQTPLVQHRGETELGANLGLHGSDVQVAHALSDRLTLTGSGHQRIRGRHGHWAYSGEAGAGYTLARPHKQRWTVYGGLGYGAGYAYETFCPDLCDLPVSYRVRYGYGYLQPTYLWMPDESIALSAGVKMAGYDFLRWRTTRHEPLPDPGNPPGGILQPTTLDRPGYGGLTLQPGYNILTRLTPRLRLQLSQSFLIPMQKPFPSVLIFATGVGLQYHFGGGAAE</sequence>
<evidence type="ECO:0000313" key="2">
    <source>
        <dbReference type="EMBL" id="RAK64144.1"/>
    </source>
</evidence>